<dbReference type="PANTHER" id="PTHR42735">
    <property type="match status" value="1"/>
</dbReference>
<evidence type="ECO:0000256" key="5">
    <source>
        <dbReference type="ARBA" id="ARBA00038965"/>
    </source>
</evidence>
<evidence type="ECO:0000313" key="8">
    <source>
        <dbReference type="Proteomes" id="UP000887577"/>
    </source>
</evidence>
<dbReference type="AlphaFoldDB" id="A0A914YU00"/>
<evidence type="ECO:0000256" key="2">
    <source>
        <dbReference type="ARBA" id="ARBA00022898"/>
    </source>
</evidence>
<keyword evidence="2 7" id="KW-0663">Pyridoxal phosphate</keyword>
<dbReference type="Proteomes" id="UP000887577">
    <property type="component" value="Unplaced"/>
</dbReference>
<keyword evidence="3" id="KW-0456">Lyase</keyword>
<dbReference type="GO" id="GO:0005783">
    <property type="term" value="C:endoplasmic reticulum"/>
    <property type="evidence" value="ECO:0007669"/>
    <property type="project" value="TreeGrafter"/>
</dbReference>
<dbReference type="PANTHER" id="PTHR42735:SF6">
    <property type="entry name" value="SPHINGOSINE-1-PHOSPHATE LYASE 1"/>
    <property type="match status" value="1"/>
</dbReference>
<dbReference type="GO" id="GO:0030170">
    <property type="term" value="F:pyridoxal phosphate binding"/>
    <property type="evidence" value="ECO:0007669"/>
    <property type="project" value="InterPro"/>
</dbReference>
<keyword evidence="8" id="KW-1185">Reference proteome</keyword>
<dbReference type="InterPro" id="IPR015424">
    <property type="entry name" value="PyrdxlP-dep_Trfase"/>
</dbReference>
<dbReference type="Pfam" id="PF00282">
    <property type="entry name" value="Pyridoxal_deC"/>
    <property type="match status" value="1"/>
</dbReference>
<dbReference type="InterPro" id="IPR015422">
    <property type="entry name" value="PyrdxlP-dep_Trfase_small"/>
</dbReference>
<sequence>MDIDGSPYRVVVHTVDKWRIYFNHNFDHLEPWQIVLYTISWTLFIQWMRKIFKYEEGFTFNKAVNDLLLNILPFMRKKYDENKDTLLKKLDEKMLKFDQRKEFYKFLPDRGLLPSDIIGEAADYRSMSDLLFERGRMSGSSFADTEDNLMNLMKEVNISLFSFKNTVISFQVFPLFCYSNAAFPDIFPAIRKMEAEIVRMMCSLYHGGPKSCGTFTTSDSESILLVCNAYRNRAYKAGIRKPEIIVAENANIGYWEAGKILGIRVVKLPLTRVYEADIGAIKRAINRETCLIVVSTPSPVTGTMDPIEEISQLAVHYGVPLHVDASWGGFLLPFMEQCDFPALPFDFRVSGVTSLTVDLDKYAYCPNGSSVVVYRDPELLEFQCSSETDWPGGVYISPTLTDNRSGALIALTWSTLLYHGRHGYVEKTQLILDATQFLAQCIRKEFDGILQLLGEPSASIIAFTTTSHTKIPPHWLGDELNELGWNLSLLQYPEALRVCISLNQTKDNIIQEFIEDIKKCIKKIQDAMADPDTKAWEATTPLYGFSSPLPDYNISFLLPKLVLSTYYSTPAAQVRSMRTLSIEGRKLSQMISASRLASFSFHNQPLKPPKEE</sequence>
<dbReference type="GO" id="GO:0016020">
    <property type="term" value="C:membrane"/>
    <property type="evidence" value="ECO:0007669"/>
    <property type="project" value="GOC"/>
</dbReference>
<dbReference type="GO" id="GO:0030149">
    <property type="term" value="P:sphingolipid catabolic process"/>
    <property type="evidence" value="ECO:0007669"/>
    <property type="project" value="TreeGrafter"/>
</dbReference>
<dbReference type="Gene3D" id="6.10.140.2150">
    <property type="match status" value="1"/>
</dbReference>
<evidence type="ECO:0000256" key="4">
    <source>
        <dbReference type="ARBA" id="ARBA00038302"/>
    </source>
</evidence>
<evidence type="ECO:0000313" key="9">
    <source>
        <dbReference type="WBParaSite" id="PSU_v2.g3623.t1"/>
    </source>
</evidence>
<accession>A0A914YU00</accession>
<dbReference type="InterPro" id="IPR002129">
    <property type="entry name" value="PyrdxlP-dep_de-COase"/>
</dbReference>
<dbReference type="Gene3D" id="3.40.640.10">
    <property type="entry name" value="Type I PLP-dependent aspartate aminotransferase-like (Major domain)"/>
    <property type="match status" value="1"/>
</dbReference>
<dbReference type="GO" id="GO:0008117">
    <property type="term" value="F:sphinganine-1-phosphate aldolase activity"/>
    <property type="evidence" value="ECO:0007669"/>
    <property type="project" value="UniProtKB-EC"/>
</dbReference>
<protein>
    <recommendedName>
        <fullName evidence="5">sphinganine-1-phosphate aldolase</fullName>
        <ecNumber evidence="5">4.1.2.27</ecNumber>
    </recommendedName>
    <alternativeName>
        <fullName evidence="6">Sphingosine-1-phosphate aldolase</fullName>
    </alternativeName>
</protein>
<dbReference type="InterPro" id="IPR015421">
    <property type="entry name" value="PyrdxlP-dep_Trfase_major"/>
</dbReference>
<name>A0A914YU00_9BILA</name>
<dbReference type="WBParaSite" id="PSU_v2.g3623.t1">
    <property type="protein sequence ID" value="PSU_v2.g3623.t1"/>
    <property type="gene ID" value="PSU_v2.g3623"/>
</dbReference>
<dbReference type="SUPFAM" id="SSF53383">
    <property type="entry name" value="PLP-dependent transferases"/>
    <property type="match status" value="1"/>
</dbReference>
<dbReference type="EC" id="4.1.2.27" evidence="5"/>
<evidence type="ECO:0000256" key="1">
    <source>
        <dbReference type="ARBA" id="ARBA00001933"/>
    </source>
</evidence>
<dbReference type="GO" id="GO:0019752">
    <property type="term" value="P:carboxylic acid metabolic process"/>
    <property type="evidence" value="ECO:0007669"/>
    <property type="project" value="InterPro"/>
</dbReference>
<evidence type="ECO:0000256" key="6">
    <source>
        <dbReference type="ARBA" id="ARBA00042568"/>
    </source>
</evidence>
<evidence type="ECO:0000256" key="7">
    <source>
        <dbReference type="PIRSR" id="PIRSR602129-50"/>
    </source>
</evidence>
<reference evidence="9" key="1">
    <citation type="submission" date="2022-11" db="UniProtKB">
        <authorList>
            <consortium name="WormBaseParasite"/>
        </authorList>
    </citation>
    <scope>IDENTIFICATION</scope>
</reference>
<organism evidence="8 9">
    <name type="scientific">Panagrolaimus superbus</name>
    <dbReference type="NCBI Taxonomy" id="310955"/>
    <lineage>
        <taxon>Eukaryota</taxon>
        <taxon>Metazoa</taxon>
        <taxon>Ecdysozoa</taxon>
        <taxon>Nematoda</taxon>
        <taxon>Chromadorea</taxon>
        <taxon>Rhabditida</taxon>
        <taxon>Tylenchina</taxon>
        <taxon>Panagrolaimomorpha</taxon>
        <taxon>Panagrolaimoidea</taxon>
        <taxon>Panagrolaimidae</taxon>
        <taxon>Panagrolaimus</taxon>
    </lineage>
</organism>
<dbReference type="InterPro" id="IPR050477">
    <property type="entry name" value="GrpII_AminoAcid_Decarb"/>
</dbReference>
<comment type="cofactor">
    <cofactor evidence="1 7">
        <name>pyridoxal 5'-phosphate</name>
        <dbReference type="ChEBI" id="CHEBI:597326"/>
    </cofactor>
</comment>
<comment type="similarity">
    <text evidence="4">Belongs to the group II decarboxylase family. Sphingosine-1-phosphate lyase subfamily.</text>
</comment>
<dbReference type="Gene3D" id="3.90.1150.10">
    <property type="entry name" value="Aspartate Aminotransferase, domain 1"/>
    <property type="match status" value="1"/>
</dbReference>
<feature type="modified residue" description="N6-(pyridoxal phosphate)lysine" evidence="7">
    <location>
        <position position="361"/>
    </location>
</feature>
<evidence type="ECO:0000256" key="3">
    <source>
        <dbReference type="ARBA" id="ARBA00023239"/>
    </source>
</evidence>
<proteinExistence type="inferred from homology"/>